<dbReference type="AlphaFoldDB" id="A0A7C2NWK2"/>
<feature type="domain" description="Histidine kinase/HSP90-like ATPase" evidence="1">
    <location>
        <begin position="133"/>
        <end position="276"/>
    </location>
</feature>
<dbReference type="Pfam" id="PF13581">
    <property type="entry name" value="HATPase_c_2"/>
    <property type="match status" value="1"/>
</dbReference>
<sequence length="303" mass="32423">MPRVALGDSSPAVTALVTDAARTLGVQVAQRPRAGHCAEAADLFLVDATPPEASTQAAAQRPEGPYFSLVDPANLDRVQQILQRGGIGLVRTTSMVGDLDHALRLVAAFSDAPARAVRLQPALVRAEFCHRLPNDVSQAYLWAAELRRELQERLTCPLILASRLAAAAFEAVQNAILRGNLEVSAGLQSAGDAATVSALAAMRRRQSPFRERAVWASCRLSAEEIRIVIRDEGQGFAAGPTWPQGVPVPALGRGGLILRAFCDQVRYNSEGNEVTILQSFPAISDEAALWPEIAAVQVPSPRQ</sequence>
<organism evidence="2">
    <name type="scientific">Schlesneria paludicola</name>
    <dbReference type="NCBI Taxonomy" id="360056"/>
    <lineage>
        <taxon>Bacteria</taxon>
        <taxon>Pseudomonadati</taxon>
        <taxon>Planctomycetota</taxon>
        <taxon>Planctomycetia</taxon>
        <taxon>Planctomycetales</taxon>
        <taxon>Planctomycetaceae</taxon>
        <taxon>Schlesneria</taxon>
    </lineage>
</organism>
<gene>
    <name evidence="2" type="ORF">ENQ76_06015</name>
</gene>
<reference evidence="2" key="1">
    <citation type="journal article" date="2020" name="mSystems">
        <title>Genome- and Community-Level Interaction Insights into Carbon Utilization and Element Cycling Functions of Hydrothermarchaeota in Hydrothermal Sediment.</title>
        <authorList>
            <person name="Zhou Z."/>
            <person name="Liu Y."/>
            <person name="Xu W."/>
            <person name="Pan J."/>
            <person name="Luo Z.H."/>
            <person name="Li M."/>
        </authorList>
    </citation>
    <scope>NUCLEOTIDE SEQUENCE [LARGE SCALE GENOMIC DNA]</scope>
    <source>
        <strain evidence="2">SpSt-339</strain>
    </source>
</reference>
<evidence type="ECO:0000259" key="1">
    <source>
        <dbReference type="Pfam" id="PF13581"/>
    </source>
</evidence>
<accession>A0A7C2NWK2</accession>
<dbReference type="EMBL" id="DSOK01000175">
    <property type="protein sequence ID" value="HEN15011.1"/>
    <property type="molecule type" value="Genomic_DNA"/>
</dbReference>
<dbReference type="InterPro" id="IPR036890">
    <property type="entry name" value="HATPase_C_sf"/>
</dbReference>
<evidence type="ECO:0000313" key="2">
    <source>
        <dbReference type="EMBL" id="HEN15011.1"/>
    </source>
</evidence>
<dbReference type="Gene3D" id="3.30.565.10">
    <property type="entry name" value="Histidine kinase-like ATPase, C-terminal domain"/>
    <property type="match status" value="1"/>
</dbReference>
<protein>
    <recommendedName>
        <fullName evidence="1">Histidine kinase/HSP90-like ATPase domain-containing protein</fullName>
    </recommendedName>
</protein>
<comment type="caution">
    <text evidence="2">The sequence shown here is derived from an EMBL/GenBank/DDBJ whole genome shotgun (WGS) entry which is preliminary data.</text>
</comment>
<name>A0A7C2NWK2_9PLAN</name>
<proteinExistence type="predicted"/>
<dbReference type="InterPro" id="IPR003594">
    <property type="entry name" value="HATPase_dom"/>
</dbReference>